<keyword evidence="2" id="KW-0805">Transcription regulation</keyword>
<evidence type="ECO:0000313" key="8">
    <source>
        <dbReference type="Proteomes" id="UP000636800"/>
    </source>
</evidence>
<dbReference type="OrthoDB" id="10265007at2759"/>
<evidence type="ECO:0000313" key="7">
    <source>
        <dbReference type="EMBL" id="KAG0469609.1"/>
    </source>
</evidence>
<evidence type="ECO:0000259" key="6">
    <source>
        <dbReference type="PROSITE" id="PS50888"/>
    </source>
</evidence>
<proteinExistence type="inferred from homology"/>
<dbReference type="GO" id="GO:0003700">
    <property type="term" value="F:DNA-binding transcription factor activity"/>
    <property type="evidence" value="ECO:0007669"/>
    <property type="project" value="InterPro"/>
</dbReference>
<feature type="compositionally biased region" description="Pro residues" evidence="5">
    <location>
        <begin position="60"/>
        <end position="77"/>
    </location>
</feature>
<dbReference type="EMBL" id="JADCNL010000008">
    <property type="protein sequence ID" value="KAG0469609.1"/>
    <property type="molecule type" value="Genomic_DNA"/>
</dbReference>
<evidence type="ECO:0000256" key="2">
    <source>
        <dbReference type="ARBA" id="ARBA00023015"/>
    </source>
</evidence>
<sequence>MDGNVEGGSISQTDPTIGDPNFDLQNELFAGEDGFLFPLENDKDGGSSTSPWQPRLFRPSLPPLPPPPSPPTIPSQPLPPYYGEFYNRRPSSALAGLAGSELVLLSGVSSSSPIGALHAEIGNLTAQDIMDAKALAASKSHSEAERRRRERINAHLAKLRSLLPSTTKVSLHPILPPPHFTGF</sequence>
<feature type="domain" description="BHLH" evidence="6">
    <location>
        <begin position="136"/>
        <end position="183"/>
    </location>
</feature>
<dbReference type="InterPro" id="IPR011598">
    <property type="entry name" value="bHLH_dom"/>
</dbReference>
<name>A0A835QC06_VANPL</name>
<dbReference type="SUPFAM" id="SSF47459">
    <property type="entry name" value="HLH, helix-loop-helix DNA-binding domain"/>
    <property type="match status" value="1"/>
</dbReference>
<accession>A0A835QC06</accession>
<dbReference type="Gene3D" id="4.10.280.10">
    <property type="entry name" value="Helix-loop-helix DNA-binding domain"/>
    <property type="match status" value="1"/>
</dbReference>
<dbReference type="AlphaFoldDB" id="A0A835QC06"/>
<protein>
    <recommendedName>
        <fullName evidence="6">BHLH domain-containing protein</fullName>
    </recommendedName>
</protein>
<feature type="region of interest" description="Disordered" evidence="5">
    <location>
        <begin position="1"/>
        <end position="77"/>
    </location>
</feature>
<dbReference type="PANTHER" id="PTHR45844">
    <property type="entry name" value="TRANSCRIPTION FACTOR BHLH30"/>
    <property type="match status" value="1"/>
</dbReference>
<keyword evidence="3" id="KW-0238">DNA-binding</keyword>
<keyword evidence="8" id="KW-1185">Reference proteome</keyword>
<dbReference type="PROSITE" id="PS50888">
    <property type="entry name" value="BHLH"/>
    <property type="match status" value="1"/>
</dbReference>
<keyword evidence="4" id="KW-0804">Transcription</keyword>
<dbReference type="PANTHER" id="PTHR45844:SF2">
    <property type="entry name" value="TRANSCRIPTION FACTOR BHLH30"/>
    <property type="match status" value="1"/>
</dbReference>
<evidence type="ECO:0000256" key="1">
    <source>
        <dbReference type="ARBA" id="ARBA00005510"/>
    </source>
</evidence>
<comment type="caution">
    <text evidence="7">The sequence shown here is derived from an EMBL/GenBank/DDBJ whole genome shotgun (WGS) entry which is preliminary data.</text>
</comment>
<reference evidence="7 8" key="1">
    <citation type="journal article" date="2020" name="Nat. Food">
        <title>A phased Vanilla planifolia genome enables genetic improvement of flavour and production.</title>
        <authorList>
            <person name="Hasing T."/>
            <person name="Tang H."/>
            <person name="Brym M."/>
            <person name="Khazi F."/>
            <person name="Huang T."/>
            <person name="Chambers A.H."/>
        </authorList>
    </citation>
    <scope>NUCLEOTIDE SEQUENCE [LARGE SCALE GENOMIC DNA]</scope>
    <source>
        <tissue evidence="7">Leaf</tissue>
    </source>
</reference>
<comment type="similarity">
    <text evidence="1">Belongs to the bHLH protein family.</text>
</comment>
<dbReference type="InterPro" id="IPR036638">
    <property type="entry name" value="HLH_DNA-bd_sf"/>
</dbReference>
<dbReference type="Proteomes" id="UP000636800">
    <property type="component" value="Unassembled WGS sequence"/>
</dbReference>
<dbReference type="GO" id="GO:0003677">
    <property type="term" value="F:DNA binding"/>
    <property type="evidence" value="ECO:0007669"/>
    <property type="project" value="UniProtKB-KW"/>
</dbReference>
<organism evidence="7 8">
    <name type="scientific">Vanilla planifolia</name>
    <name type="common">Vanilla</name>
    <dbReference type="NCBI Taxonomy" id="51239"/>
    <lineage>
        <taxon>Eukaryota</taxon>
        <taxon>Viridiplantae</taxon>
        <taxon>Streptophyta</taxon>
        <taxon>Embryophyta</taxon>
        <taxon>Tracheophyta</taxon>
        <taxon>Spermatophyta</taxon>
        <taxon>Magnoliopsida</taxon>
        <taxon>Liliopsida</taxon>
        <taxon>Asparagales</taxon>
        <taxon>Orchidaceae</taxon>
        <taxon>Vanilloideae</taxon>
        <taxon>Vanilleae</taxon>
        <taxon>Vanilla</taxon>
    </lineage>
</organism>
<evidence type="ECO:0000256" key="3">
    <source>
        <dbReference type="ARBA" id="ARBA00023125"/>
    </source>
</evidence>
<evidence type="ECO:0000256" key="5">
    <source>
        <dbReference type="SAM" id="MobiDB-lite"/>
    </source>
</evidence>
<gene>
    <name evidence="7" type="ORF">HPP92_016309</name>
</gene>
<dbReference type="InterPro" id="IPR045847">
    <property type="entry name" value="AIG1-like"/>
</dbReference>
<evidence type="ECO:0000256" key="4">
    <source>
        <dbReference type="ARBA" id="ARBA00023163"/>
    </source>
</evidence>
<dbReference type="GO" id="GO:0046983">
    <property type="term" value="F:protein dimerization activity"/>
    <property type="evidence" value="ECO:0007669"/>
    <property type="project" value="InterPro"/>
</dbReference>
<dbReference type="Pfam" id="PF00010">
    <property type="entry name" value="HLH"/>
    <property type="match status" value="1"/>
</dbReference>